<accession>A0A8S4E6I3</accession>
<evidence type="ECO:0000313" key="9">
    <source>
        <dbReference type="EMBL" id="CAG9111005.1"/>
    </source>
</evidence>
<comment type="caution">
    <text evidence="9">The sequence shown here is derived from an EMBL/GenBank/DDBJ whole genome shotgun (WGS) entry which is preliminary data.</text>
</comment>
<feature type="transmembrane region" description="Helical" evidence="8">
    <location>
        <begin position="161"/>
        <end position="181"/>
    </location>
</feature>
<proteinExistence type="inferred from homology"/>
<name>A0A8S4E6I3_PLUXY</name>
<evidence type="ECO:0000256" key="1">
    <source>
        <dbReference type="ARBA" id="ARBA00004651"/>
    </source>
</evidence>
<evidence type="ECO:0000256" key="8">
    <source>
        <dbReference type="SAM" id="Phobius"/>
    </source>
</evidence>
<dbReference type="PANTHER" id="PTHR21421">
    <property type="entry name" value="GUSTATORY RECEPTOR"/>
    <property type="match status" value="1"/>
</dbReference>
<sequence>MDFLSVTLAVFRFARWFGIPTYGAAGAALWCVFQLSTLVAIELGALYKVGRLISGIAICTAGGHEYSLWLAVPIFVCSKTATCLWNFQDTVIILMSAGLASRYRRLNQVVEAQVKRDVEAMGFGKPEASSDMRVVAWRRIREAFVRQAALVRRIDRALGGLILLSNLNNFYFICLQFYLGIGGERPMWYDKLYYLFSVSWLCARACGVVLAGARVQLHSGAARAHLHAYPAALYNVEVAAAILTYELVLLQYDTTDGAE</sequence>
<feature type="transmembrane region" description="Helical" evidence="8">
    <location>
        <begin position="193"/>
        <end position="213"/>
    </location>
</feature>
<keyword evidence="4 8" id="KW-0812">Transmembrane</keyword>
<evidence type="ECO:0000256" key="7">
    <source>
        <dbReference type="ARBA" id="ARBA00023170"/>
    </source>
</evidence>
<evidence type="ECO:0000256" key="4">
    <source>
        <dbReference type="ARBA" id="ARBA00022692"/>
    </source>
</evidence>
<organism evidence="9 10">
    <name type="scientific">Plutella xylostella</name>
    <name type="common">Diamondback moth</name>
    <name type="synonym">Plutella maculipennis</name>
    <dbReference type="NCBI Taxonomy" id="51655"/>
    <lineage>
        <taxon>Eukaryota</taxon>
        <taxon>Metazoa</taxon>
        <taxon>Ecdysozoa</taxon>
        <taxon>Arthropoda</taxon>
        <taxon>Hexapoda</taxon>
        <taxon>Insecta</taxon>
        <taxon>Pterygota</taxon>
        <taxon>Neoptera</taxon>
        <taxon>Endopterygota</taxon>
        <taxon>Lepidoptera</taxon>
        <taxon>Glossata</taxon>
        <taxon>Ditrysia</taxon>
        <taxon>Yponomeutoidea</taxon>
        <taxon>Plutellidae</taxon>
        <taxon>Plutella</taxon>
    </lineage>
</organism>
<keyword evidence="5 8" id="KW-1133">Transmembrane helix</keyword>
<dbReference type="PANTHER" id="PTHR21421:SF29">
    <property type="entry name" value="GUSTATORY RECEPTOR 5A FOR TREHALOSE-RELATED"/>
    <property type="match status" value="1"/>
</dbReference>
<keyword evidence="6 8" id="KW-0472">Membrane</keyword>
<gene>
    <name evidence="9" type="ORF">PLXY2_LOCUS4437</name>
</gene>
<comment type="subcellular location">
    <subcellularLocation>
        <location evidence="1">Cell membrane</location>
        <topology evidence="1">Multi-pass membrane protein</topology>
    </subcellularLocation>
</comment>
<dbReference type="InterPro" id="IPR009318">
    <property type="entry name" value="Gustatory_rcpt"/>
</dbReference>
<feature type="transmembrane region" description="Helical" evidence="8">
    <location>
        <begin position="20"/>
        <end position="41"/>
    </location>
</feature>
<protein>
    <submittedName>
        <fullName evidence="9">(diamondback moth) hypothetical protein</fullName>
    </submittedName>
</protein>
<evidence type="ECO:0000256" key="3">
    <source>
        <dbReference type="ARBA" id="ARBA00022475"/>
    </source>
</evidence>
<dbReference type="Proteomes" id="UP000653454">
    <property type="component" value="Unassembled WGS sequence"/>
</dbReference>
<dbReference type="AlphaFoldDB" id="A0A8S4E6I3"/>
<dbReference type="GO" id="GO:0005886">
    <property type="term" value="C:plasma membrane"/>
    <property type="evidence" value="ECO:0007669"/>
    <property type="project" value="UniProtKB-SubCell"/>
</dbReference>
<evidence type="ECO:0000313" key="10">
    <source>
        <dbReference type="Proteomes" id="UP000653454"/>
    </source>
</evidence>
<reference evidence="9" key="1">
    <citation type="submission" date="2020-11" db="EMBL/GenBank/DDBJ databases">
        <authorList>
            <person name="Whiteford S."/>
        </authorList>
    </citation>
    <scope>NUCLEOTIDE SEQUENCE</scope>
</reference>
<keyword evidence="3" id="KW-1003">Cell membrane</keyword>
<keyword evidence="10" id="KW-1185">Reference proteome</keyword>
<evidence type="ECO:0000256" key="5">
    <source>
        <dbReference type="ARBA" id="ARBA00022989"/>
    </source>
</evidence>
<dbReference type="GO" id="GO:0008527">
    <property type="term" value="F:taste receptor activity"/>
    <property type="evidence" value="ECO:0007669"/>
    <property type="project" value="InterPro"/>
</dbReference>
<evidence type="ECO:0000256" key="6">
    <source>
        <dbReference type="ARBA" id="ARBA00023136"/>
    </source>
</evidence>
<dbReference type="GO" id="GO:0050916">
    <property type="term" value="P:sensory perception of sweet taste"/>
    <property type="evidence" value="ECO:0007669"/>
    <property type="project" value="UniProtKB-ARBA"/>
</dbReference>
<comment type="similarity">
    <text evidence="2">Belongs to the insect chemoreceptor superfamily. Gustatory receptor (GR) family. Gr5a subfamily.</text>
</comment>
<dbReference type="EMBL" id="CAJHNJ030000012">
    <property type="protein sequence ID" value="CAG9111005.1"/>
    <property type="molecule type" value="Genomic_DNA"/>
</dbReference>
<dbReference type="Pfam" id="PF06151">
    <property type="entry name" value="Trehalose_recp"/>
    <property type="match status" value="1"/>
</dbReference>
<keyword evidence="7" id="KW-0675">Receptor</keyword>
<evidence type="ECO:0000256" key="2">
    <source>
        <dbReference type="ARBA" id="ARBA00005327"/>
    </source>
</evidence>